<dbReference type="AlphaFoldDB" id="A0A2V5IJ69"/>
<reference evidence="2 3" key="1">
    <citation type="submission" date="2018-02" db="EMBL/GenBank/DDBJ databases">
        <title>The genomes of Aspergillus section Nigri reveals drivers in fungal speciation.</title>
        <authorList>
            <consortium name="DOE Joint Genome Institute"/>
            <person name="Vesth T.C."/>
            <person name="Nybo J."/>
            <person name="Theobald S."/>
            <person name="Brandl J."/>
            <person name="Frisvad J.C."/>
            <person name="Nielsen K.F."/>
            <person name="Lyhne E.K."/>
            <person name="Kogle M.E."/>
            <person name="Kuo A."/>
            <person name="Riley R."/>
            <person name="Clum A."/>
            <person name="Nolan M."/>
            <person name="Lipzen A."/>
            <person name="Salamov A."/>
            <person name="Henrissat B."/>
            <person name="Wiebenga A."/>
            <person name="De vries R.P."/>
            <person name="Grigoriev I.V."/>
            <person name="Mortensen U.H."/>
            <person name="Andersen M.R."/>
            <person name="Baker S.E."/>
        </authorList>
    </citation>
    <scope>NUCLEOTIDE SEQUENCE [LARGE SCALE GENOMIC DNA]</scope>
    <source>
        <strain evidence="2 3">CBS 114.80</strain>
    </source>
</reference>
<evidence type="ECO:0008006" key="4">
    <source>
        <dbReference type="Google" id="ProtNLM"/>
    </source>
</evidence>
<name>A0A2V5IJ69_9EURO</name>
<dbReference type="PANTHER" id="PTHR37540">
    <property type="entry name" value="TRANSCRIPTION FACTOR (ACR-2), PUTATIVE-RELATED-RELATED"/>
    <property type="match status" value="1"/>
</dbReference>
<evidence type="ECO:0000313" key="2">
    <source>
        <dbReference type="EMBL" id="PYI36171.1"/>
    </source>
</evidence>
<dbReference type="PANTHER" id="PTHR37540:SF5">
    <property type="entry name" value="TRANSCRIPTION FACTOR DOMAIN-CONTAINING PROTEIN"/>
    <property type="match status" value="1"/>
</dbReference>
<dbReference type="Proteomes" id="UP000248817">
    <property type="component" value="Unassembled WGS sequence"/>
</dbReference>
<evidence type="ECO:0000256" key="1">
    <source>
        <dbReference type="SAM" id="MobiDB-lite"/>
    </source>
</evidence>
<protein>
    <recommendedName>
        <fullName evidence="4">Transcription factor domain-containing protein</fullName>
    </recommendedName>
</protein>
<dbReference type="EMBL" id="KZ825466">
    <property type="protein sequence ID" value="PYI36171.1"/>
    <property type="molecule type" value="Genomic_DNA"/>
</dbReference>
<accession>A0A2V5IJ69</accession>
<sequence>MAGDFQFISIQVNEPVKDKATRRRARSHALKKALERKRKDQQRSRTNFIPTTFKDPDIDPNFNDPAETAKPCTMTCTNPPAPVYSPLSGALDPFQTLAVDSSRLQALLGDYRARQAPEPVFSVAEELAFQSFRSVFRTGFQDPALINAVMLTLAFAVTGGSLDRECLRYQGQAITYIRERMDSEHDAASEAVIGAILLIAGVGARLGLKPQVELHMGAVQQLLQICQRKSIHLTPGIQRAIFWQDLNSSLMVGSKRIVNHTTFAPLLWTRDAFVPNFYRLPPGFQSRSHIFEGEFRAVLEDLHALQCIRNIPRSSHIDAMGMLHINNHVASIQSRLKALSGLSRLQECCRLAAYLCSMTLCCKIWCELVLPSHMSSQLLFNLRTLRDDADAGAWDGDRDADLLVWLLYIGGAFAPVGPVRSGYVNVLALDYPHISWASLHQCMRQFIWSDDAFLMPVRALWAEVPQYHLRGVGV</sequence>
<feature type="region of interest" description="Disordered" evidence="1">
    <location>
        <begin position="17"/>
        <end position="61"/>
    </location>
</feature>
<proteinExistence type="predicted"/>
<evidence type="ECO:0000313" key="3">
    <source>
        <dbReference type="Proteomes" id="UP000248817"/>
    </source>
</evidence>
<keyword evidence="3" id="KW-1185">Reference proteome</keyword>
<feature type="compositionally biased region" description="Basic residues" evidence="1">
    <location>
        <begin position="20"/>
        <end position="36"/>
    </location>
</feature>
<organism evidence="2 3">
    <name type="scientific">Aspergillus indologenus CBS 114.80</name>
    <dbReference type="NCBI Taxonomy" id="1450541"/>
    <lineage>
        <taxon>Eukaryota</taxon>
        <taxon>Fungi</taxon>
        <taxon>Dikarya</taxon>
        <taxon>Ascomycota</taxon>
        <taxon>Pezizomycotina</taxon>
        <taxon>Eurotiomycetes</taxon>
        <taxon>Eurotiomycetidae</taxon>
        <taxon>Eurotiales</taxon>
        <taxon>Aspergillaceae</taxon>
        <taxon>Aspergillus</taxon>
        <taxon>Aspergillus subgen. Circumdati</taxon>
    </lineage>
</organism>
<gene>
    <name evidence="2" type="ORF">BP00DRAFT_474871</name>
</gene>